<organism evidence="4 5">
    <name type="scientific">Funneliformis geosporum</name>
    <dbReference type="NCBI Taxonomy" id="1117311"/>
    <lineage>
        <taxon>Eukaryota</taxon>
        <taxon>Fungi</taxon>
        <taxon>Fungi incertae sedis</taxon>
        <taxon>Mucoromycota</taxon>
        <taxon>Glomeromycotina</taxon>
        <taxon>Glomeromycetes</taxon>
        <taxon>Glomerales</taxon>
        <taxon>Glomeraceae</taxon>
        <taxon>Funneliformis</taxon>
    </lineage>
</organism>
<feature type="compositionally biased region" description="Polar residues" evidence="2">
    <location>
        <begin position="116"/>
        <end position="126"/>
    </location>
</feature>
<dbReference type="SUPFAM" id="SSF47095">
    <property type="entry name" value="HMG-box"/>
    <property type="match status" value="1"/>
</dbReference>
<evidence type="ECO:0000259" key="3">
    <source>
        <dbReference type="PROSITE" id="PS50118"/>
    </source>
</evidence>
<comment type="caution">
    <text evidence="4">The sequence shown here is derived from an EMBL/GenBank/DDBJ whole genome shotgun (WGS) entry which is preliminary data.</text>
</comment>
<feature type="region of interest" description="Disordered" evidence="2">
    <location>
        <begin position="116"/>
        <end position="137"/>
    </location>
</feature>
<dbReference type="InterPro" id="IPR009071">
    <property type="entry name" value="HMG_box_dom"/>
</dbReference>
<dbReference type="AlphaFoldDB" id="A0A9W4SGU2"/>
<dbReference type="InterPro" id="IPR036910">
    <property type="entry name" value="HMG_box_dom_sf"/>
</dbReference>
<reference evidence="4" key="1">
    <citation type="submission" date="2022-08" db="EMBL/GenBank/DDBJ databases">
        <authorList>
            <person name="Kallberg Y."/>
            <person name="Tangrot J."/>
            <person name="Rosling A."/>
        </authorList>
    </citation>
    <scope>NUCLEOTIDE SEQUENCE</scope>
    <source>
        <strain evidence="4">Wild A</strain>
    </source>
</reference>
<feature type="DNA-binding region" description="HMG box" evidence="1">
    <location>
        <begin position="24"/>
        <end position="90"/>
    </location>
</feature>
<evidence type="ECO:0000256" key="1">
    <source>
        <dbReference type="PROSITE-ProRule" id="PRU00267"/>
    </source>
</evidence>
<dbReference type="GO" id="GO:0005634">
    <property type="term" value="C:nucleus"/>
    <property type="evidence" value="ECO:0007669"/>
    <property type="project" value="UniProtKB-UniRule"/>
</dbReference>
<evidence type="ECO:0000313" key="4">
    <source>
        <dbReference type="EMBL" id="CAI2169161.1"/>
    </source>
</evidence>
<dbReference type="EMBL" id="CAMKVN010000555">
    <property type="protein sequence ID" value="CAI2169161.1"/>
    <property type="molecule type" value="Genomic_DNA"/>
</dbReference>
<dbReference type="PROSITE" id="PS50118">
    <property type="entry name" value="HMG_BOX_2"/>
    <property type="match status" value="1"/>
</dbReference>
<gene>
    <name evidence="4" type="ORF">FWILDA_LOCUS3940</name>
</gene>
<accession>A0A9W4SGU2</accession>
<dbReference type="GO" id="GO:0003677">
    <property type="term" value="F:DNA binding"/>
    <property type="evidence" value="ECO:0007669"/>
    <property type="project" value="UniProtKB-UniRule"/>
</dbReference>
<proteinExistence type="predicted"/>
<dbReference type="OrthoDB" id="2342879at2759"/>
<evidence type="ECO:0000256" key="2">
    <source>
        <dbReference type="SAM" id="MobiDB-lite"/>
    </source>
</evidence>
<dbReference type="Proteomes" id="UP001153678">
    <property type="component" value="Unassembled WGS sequence"/>
</dbReference>
<feature type="domain" description="HMG box" evidence="3">
    <location>
        <begin position="24"/>
        <end position="90"/>
    </location>
</feature>
<protein>
    <submittedName>
        <fullName evidence="4">18688_t:CDS:1</fullName>
    </submittedName>
</protein>
<name>A0A9W4SGU2_9GLOM</name>
<keyword evidence="1" id="KW-0539">Nucleus</keyword>
<dbReference type="Gene3D" id="1.10.30.10">
    <property type="entry name" value="High mobility group box domain"/>
    <property type="match status" value="1"/>
</dbReference>
<keyword evidence="5" id="KW-1185">Reference proteome</keyword>
<evidence type="ECO:0000313" key="5">
    <source>
        <dbReference type="Proteomes" id="UP001153678"/>
    </source>
</evidence>
<keyword evidence="1" id="KW-0238">DNA-binding</keyword>
<sequence>MVNYIKKFYFIEPKTPKAINDKKKKRTPNMFILYRKEMMKYKPYNMQMTKYSKLVSEKWKELSEVEKNELQRRYQIKRDQKMVNEYDNGESPINYPLSLLEGKNNAKHDMNWVKSNADQNSNQITTDKTKPHKLFSL</sequence>